<evidence type="ECO:0000256" key="3">
    <source>
        <dbReference type="ARBA" id="ARBA00022801"/>
    </source>
</evidence>
<gene>
    <name evidence="10" type="ORF">ROHU_016681</name>
</gene>
<keyword evidence="2 6" id="KW-0645">Protease</keyword>
<feature type="domain" description="Peptidase S1" evidence="9">
    <location>
        <begin position="1"/>
        <end position="215"/>
    </location>
</feature>
<evidence type="ECO:0000256" key="4">
    <source>
        <dbReference type="ARBA" id="ARBA00022825"/>
    </source>
</evidence>
<evidence type="ECO:0000256" key="2">
    <source>
        <dbReference type="ARBA" id="ARBA00022670"/>
    </source>
</evidence>
<feature type="region of interest" description="Disordered" evidence="7">
    <location>
        <begin position="216"/>
        <end position="245"/>
    </location>
</feature>
<feature type="transmembrane region" description="Helical" evidence="8">
    <location>
        <begin position="187"/>
        <end position="209"/>
    </location>
</feature>
<dbReference type="PROSITE" id="PS50240">
    <property type="entry name" value="TRYPSIN_DOM"/>
    <property type="match status" value="1"/>
</dbReference>
<dbReference type="PROSITE" id="PS00134">
    <property type="entry name" value="TRYPSIN_HIS"/>
    <property type="match status" value="1"/>
</dbReference>
<dbReference type="PROSITE" id="PS00135">
    <property type="entry name" value="TRYPSIN_SER"/>
    <property type="match status" value="1"/>
</dbReference>
<dbReference type="Proteomes" id="UP000290572">
    <property type="component" value="Unassembled WGS sequence"/>
</dbReference>
<dbReference type="InterPro" id="IPR043504">
    <property type="entry name" value="Peptidase_S1_PA_chymotrypsin"/>
</dbReference>
<dbReference type="PANTHER" id="PTHR24271:SF47">
    <property type="entry name" value="KALLIKREIN-1"/>
    <property type="match status" value="1"/>
</dbReference>
<dbReference type="AlphaFoldDB" id="A0A498NJ02"/>
<evidence type="ECO:0000313" key="10">
    <source>
        <dbReference type="EMBL" id="RXN31805.1"/>
    </source>
</evidence>
<evidence type="ECO:0000256" key="8">
    <source>
        <dbReference type="SAM" id="Phobius"/>
    </source>
</evidence>
<keyword evidence="8" id="KW-0472">Membrane</keyword>
<feature type="compositionally biased region" description="Low complexity" evidence="7">
    <location>
        <begin position="219"/>
        <end position="242"/>
    </location>
</feature>
<dbReference type="Pfam" id="PF00089">
    <property type="entry name" value="Trypsin"/>
    <property type="match status" value="1"/>
</dbReference>
<dbReference type="InterPro" id="IPR033116">
    <property type="entry name" value="TRYPSIN_SER"/>
</dbReference>
<dbReference type="InterPro" id="IPR001314">
    <property type="entry name" value="Peptidase_S1A"/>
</dbReference>
<dbReference type="InterPro" id="IPR001254">
    <property type="entry name" value="Trypsin_dom"/>
</dbReference>
<organism evidence="10 11">
    <name type="scientific">Labeo rohita</name>
    <name type="common">Indian major carp</name>
    <name type="synonym">Cyprinus rohita</name>
    <dbReference type="NCBI Taxonomy" id="84645"/>
    <lineage>
        <taxon>Eukaryota</taxon>
        <taxon>Metazoa</taxon>
        <taxon>Chordata</taxon>
        <taxon>Craniata</taxon>
        <taxon>Vertebrata</taxon>
        <taxon>Euteleostomi</taxon>
        <taxon>Actinopterygii</taxon>
        <taxon>Neopterygii</taxon>
        <taxon>Teleostei</taxon>
        <taxon>Ostariophysi</taxon>
        <taxon>Cypriniformes</taxon>
        <taxon>Cyprinidae</taxon>
        <taxon>Labeoninae</taxon>
        <taxon>Labeonini</taxon>
        <taxon>Labeo</taxon>
    </lineage>
</organism>
<keyword evidence="11" id="KW-1185">Reference proteome</keyword>
<comment type="similarity">
    <text evidence="1">Belongs to the peptidase S1 family. Snake venom subfamily.</text>
</comment>
<reference evidence="10 11" key="1">
    <citation type="submission" date="2018-03" db="EMBL/GenBank/DDBJ databases">
        <title>Draft genome sequence of Rohu Carp (Labeo rohita).</title>
        <authorList>
            <person name="Das P."/>
            <person name="Kushwaha B."/>
            <person name="Joshi C.G."/>
            <person name="Kumar D."/>
            <person name="Nagpure N.S."/>
            <person name="Sahoo L."/>
            <person name="Das S.P."/>
            <person name="Bit A."/>
            <person name="Patnaik S."/>
            <person name="Meher P.K."/>
            <person name="Jayasankar P."/>
            <person name="Koringa P.G."/>
            <person name="Patel N.V."/>
            <person name="Hinsu A.T."/>
            <person name="Kumar R."/>
            <person name="Pandey M."/>
            <person name="Agarwal S."/>
            <person name="Srivastava S."/>
            <person name="Singh M."/>
            <person name="Iquebal M.A."/>
            <person name="Jaiswal S."/>
            <person name="Angadi U.B."/>
            <person name="Kumar N."/>
            <person name="Raza M."/>
            <person name="Shah T.M."/>
            <person name="Rai A."/>
            <person name="Jena J.K."/>
        </authorList>
    </citation>
    <scope>NUCLEOTIDE SEQUENCE [LARGE SCALE GENOMIC DNA]</scope>
    <source>
        <strain evidence="10">DASCIFA01</strain>
        <tissue evidence="10">Testis</tissue>
    </source>
</reference>
<dbReference type="CDD" id="cd00190">
    <property type="entry name" value="Tryp_SPc"/>
    <property type="match status" value="1"/>
</dbReference>
<dbReference type="GO" id="GO:0030141">
    <property type="term" value="C:secretory granule"/>
    <property type="evidence" value="ECO:0007669"/>
    <property type="project" value="TreeGrafter"/>
</dbReference>
<keyword evidence="4 6" id="KW-0720">Serine protease</keyword>
<dbReference type="GO" id="GO:0006508">
    <property type="term" value="P:proteolysis"/>
    <property type="evidence" value="ECO:0007669"/>
    <property type="project" value="UniProtKB-KW"/>
</dbReference>
<accession>A0A498NJ02</accession>
<evidence type="ECO:0000259" key="9">
    <source>
        <dbReference type="PROSITE" id="PS50240"/>
    </source>
</evidence>
<keyword evidence="3 6" id="KW-0378">Hydrolase</keyword>
<keyword evidence="8" id="KW-0812">Transmembrane</keyword>
<evidence type="ECO:0000256" key="1">
    <source>
        <dbReference type="ARBA" id="ARBA00009228"/>
    </source>
</evidence>
<name>A0A498NJ02_LABRO</name>
<dbReference type="STRING" id="84645.A0A498NJ02"/>
<dbReference type="SMART" id="SM00020">
    <property type="entry name" value="Tryp_SPc"/>
    <property type="match status" value="1"/>
</dbReference>
<evidence type="ECO:0000256" key="6">
    <source>
        <dbReference type="RuleBase" id="RU363034"/>
    </source>
</evidence>
<dbReference type="PANTHER" id="PTHR24271">
    <property type="entry name" value="KALLIKREIN-RELATED"/>
    <property type="match status" value="1"/>
</dbReference>
<dbReference type="Gene3D" id="2.40.10.10">
    <property type="entry name" value="Trypsin-like serine proteases"/>
    <property type="match status" value="2"/>
</dbReference>
<dbReference type="InterPro" id="IPR018114">
    <property type="entry name" value="TRYPSIN_HIS"/>
</dbReference>
<sequence length="322" mass="35160">MAFLKSSSHQCGGSLINKDWIVSAAHCYDSRIEVLLGKHNTAEDESSEQSILSERVIRHPQFNYYTIDNDIMLIKLSKPATLNEYVKPLDLPKSCAPPDTMCRVSGWGITMNDTVDSDKLQCLNLSIISDLDCNKSYPGLITASMFCAGYLEGGKGVCQGDSGGPLVCNGELQASSRRSGSDGLNPVIVGVSAGLTVTFLIVVFLVLLWRYRNNKGGRSQSPSSVSQQQNSSQTSEQNQSETGNKTLMSDIVSGATDVTYVEIELKSTEKQKKKKDIKGKTSESSDTVYSKLNLVTHQGECQNKNINHNSQGAAENCIYKHR</sequence>
<dbReference type="SUPFAM" id="SSF50494">
    <property type="entry name" value="Trypsin-like serine proteases"/>
    <property type="match status" value="1"/>
</dbReference>
<keyword evidence="5" id="KW-1015">Disulfide bond</keyword>
<protein>
    <submittedName>
        <fullName evidence="10">Trypsin-1</fullName>
    </submittedName>
</protein>
<evidence type="ECO:0000256" key="5">
    <source>
        <dbReference type="ARBA" id="ARBA00023157"/>
    </source>
</evidence>
<evidence type="ECO:0000256" key="7">
    <source>
        <dbReference type="SAM" id="MobiDB-lite"/>
    </source>
</evidence>
<comment type="caution">
    <text evidence="10">The sequence shown here is derived from an EMBL/GenBank/DDBJ whole genome shotgun (WGS) entry which is preliminary data.</text>
</comment>
<dbReference type="EMBL" id="QBIY01011439">
    <property type="protein sequence ID" value="RXN31805.1"/>
    <property type="molecule type" value="Genomic_DNA"/>
</dbReference>
<dbReference type="GO" id="GO:0004252">
    <property type="term" value="F:serine-type endopeptidase activity"/>
    <property type="evidence" value="ECO:0007669"/>
    <property type="project" value="InterPro"/>
</dbReference>
<evidence type="ECO:0000313" key="11">
    <source>
        <dbReference type="Proteomes" id="UP000290572"/>
    </source>
</evidence>
<dbReference type="FunFam" id="2.40.10.10:FF:000010">
    <property type="entry name" value="Kallikrein related peptidase 11"/>
    <property type="match status" value="1"/>
</dbReference>
<proteinExistence type="inferred from homology"/>
<dbReference type="InterPro" id="IPR009003">
    <property type="entry name" value="Peptidase_S1_PA"/>
</dbReference>
<dbReference type="PRINTS" id="PR00722">
    <property type="entry name" value="CHYMOTRYPSIN"/>
</dbReference>
<keyword evidence="8" id="KW-1133">Transmembrane helix</keyword>